<feature type="binding site" evidence="10">
    <location>
        <position position="37"/>
    </location>
    <ligand>
        <name>ATP</name>
        <dbReference type="ChEBI" id="CHEBI:30616"/>
    </ligand>
</feature>
<proteinExistence type="inferred from homology"/>
<dbReference type="Pfam" id="PF00069">
    <property type="entry name" value="Pkinase"/>
    <property type="match status" value="1"/>
</dbReference>
<dbReference type="SUPFAM" id="SSF56112">
    <property type="entry name" value="Protein kinase-like (PK-like)"/>
    <property type="match status" value="1"/>
</dbReference>
<dbReference type="GO" id="GO:0004693">
    <property type="term" value="F:cyclin-dependent protein serine/threonine kinase activity"/>
    <property type="evidence" value="ECO:0007669"/>
    <property type="project" value="UniProtKB-EC"/>
</dbReference>
<name>A0A8C0XQS4_CASCN</name>
<keyword evidence="4" id="KW-0808">Transferase</keyword>
<dbReference type="GO" id="GO:0005737">
    <property type="term" value="C:cytoplasm"/>
    <property type="evidence" value="ECO:0007669"/>
    <property type="project" value="TreeGrafter"/>
</dbReference>
<dbReference type="GO" id="GO:0005524">
    <property type="term" value="F:ATP binding"/>
    <property type="evidence" value="ECO:0007669"/>
    <property type="project" value="UniProtKB-UniRule"/>
</dbReference>
<evidence type="ECO:0000256" key="2">
    <source>
        <dbReference type="ARBA" id="ARBA00012425"/>
    </source>
</evidence>
<organism evidence="12">
    <name type="scientific">Castor canadensis</name>
    <name type="common">American beaver</name>
    <dbReference type="NCBI Taxonomy" id="51338"/>
    <lineage>
        <taxon>Eukaryota</taxon>
        <taxon>Metazoa</taxon>
        <taxon>Chordata</taxon>
        <taxon>Craniata</taxon>
        <taxon>Vertebrata</taxon>
        <taxon>Euteleostomi</taxon>
        <taxon>Mammalia</taxon>
        <taxon>Eutheria</taxon>
        <taxon>Euarchontoglires</taxon>
        <taxon>Glires</taxon>
        <taxon>Rodentia</taxon>
        <taxon>Castorimorpha</taxon>
        <taxon>Castoridae</taxon>
        <taxon>Castor</taxon>
    </lineage>
</organism>
<comment type="similarity">
    <text evidence="1">Belongs to the protein kinase superfamily. CMGC Ser/Thr protein kinase family. CDC2/CDKX subfamily.</text>
</comment>
<evidence type="ECO:0000256" key="6">
    <source>
        <dbReference type="ARBA" id="ARBA00022777"/>
    </source>
</evidence>
<keyword evidence="5 10" id="KW-0547">Nucleotide-binding</keyword>
<feature type="domain" description="Protein kinase" evidence="11">
    <location>
        <begin position="7"/>
        <end position="202"/>
    </location>
</feature>
<dbReference type="AlphaFoldDB" id="A0A8C0XQS4"/>
<dbReference type="InterPro" id="IPR050108">
    <property type="entry name" value="CDK"/>
</dbReference>
<comment type="catalytic activity">
    <reaction evidence="8">
        <text>L-threonyl-[protein] + ATP = O-phospho-L-threonyl-[protein] + ADP + H(+)</text>
        <dbReference type="Rhea" id="RHEA:46608"/>
        <dbReference type="Rhea" id="RHEA-COMP:11060"/>
        <dbReference type="Rhea" id="RHEA-COMP:11605"/>
        <dbReference type="ChEBI" id="CHEBI:15378"/>
        <dbReference type="ChEBI" id="CHEBI:30013"/>
        <dbReference type="ChEBI" id="CHEBI:30616"/>
        <dbReference type="ChEBI" id="CHEBI:61977"/>
        <dbReference type="ChEBI" id="CHEBI:456216"/>
        <dbReference type="EC" id="2.7.11.22"/>
    </reaction>
</comment>
<evidence type="ECO:0000259" key="11">
    <source>
        <dbReference type="PROSITE" id="PS50011"/>
    </source>
</evidence>
<dbReference type="GO" id="GO:0010389">
    <property type="term" value="P:regulation of G2/M transition of mitotic cell cycle"/>
    <property type="evidence" value="ECO:0007669"/>
    <property type="project" value="TreeGrafter"/>
</dbReference>
<dbReference type="GO" id="GO:0010468">
    <property type="term" value="P:regulation of gene expression"/>
    <property type="evidence" value="ECO:0007669"/>
    <property type="project" value="TreeGrafter"/>
</dbReference>
<dbReference type="GO" id="GO:0007165">
    <property type="term" value="P:signal transduction"/>
    <property type="evidence" value="ECO:0007669"/>
    <property type="project" value="TreeGrafter"/>
</dbReference>
<accession>A0A8C0XQS4</accession>
<evidence type="ECO:0000256" key="5">
    <source>
        <dbReference type="ARBA" id="ARBA00022741"/>
    </source>
</evidence>
<dbReference type="GO" id="GO:0005634">
    <property type="term" value="C:nucleus"/>
    <property type="evidence" value="ECO:0007669"/>
    <property type="project" value="TreeGrafter"/>
</dbReference>
<dbReference type="GO" id="GO:0000082">
    <property type="term" value="P:G1/S transition of mitotic cell cycle"/>
    <property type="evidence" value="ECO:0007669"/>
    <property type="project" value="TreeGrafter"/>
</dbReference>
<dbReference type="PROSITE" id="PS00107">
    <property type="entry name" value="PROTEIN_KINASE_ATP"/>
    <property type="match status" value="1"/>
</dbReference>
<dbReference type="GO" id="GO:0030332">
    <property type="term" value="F:cyclin binding"/>
    <property type="evidence" value="ECO:0007669"/>
    <property type="project" value="TreeGrafter"/>
</dbReference>
<dbReference type="EC" id="2.7.11.22" evidence="2"/>
<evidence type="ECO:0000256" key="4">
    <source>
        <dbReference type="ARBA" id="ARBA00022679"/>
    </source>
</evidence>
<dbReference type="InterPro" id="IPR017441">
    <property type="entry name" value="Protein_kinase_ATP_BS"/>
</dbReference>
<evidence type="ECO:0000256" key="8">
    <source>
        <dbReference type="ARBA" id="ARBA00047811"/>
    </source>
</evidence>
<evidence type="ECO:0000256" key="3">
    <source>
        <dbReference type="ARBA" id="ARBA00022527"/>
    </source>
</evidence>
<keyword evidence="3" id="KW-0723">Serine/threonine-protein kinase</keyword>
<dbReference type="Ensembl" id="ENSCCNT00000041212.1">
    <property type="protein sequence ID" value="ENSCCNP00000032832.1"/>
    <property type="gene ID" value="ENSCCNG00000031130.1"/>
</dbReference>
<keyword evidence="6" id="KW-0418">Kinase</keyword>
<dbReference type="InterPro" id="IPR000719">
    <property type="entry name" value="Prot_kinase_dom"/>
</dbReference>
<dbReference type="GO" id="GO:0000307">
    <property type="term" value="C:cyclin-dependent protein kinase holoenzyme complex"/>
    <property type="evidence" value="ECO:0007669"/>
    <property type="project" value="TreeGrafter"/>
</dbReference>
<dbReference type="PANTHER" id="PTHR24056:SF130">
    <property type="entry name" value="CYCLIN-DEPENDENT KINASE 6"/>
    <property type="match status" value="1"/>
</dbReference>
<dbReference type="PANTHER" id="PTHR24056">
    <property type="entry name" value="CELL DIVISION PROTEIN KINASE"/>
    <property type="match status" value="1"/>
</dbReference>
<comment type="catalytic activity">
    <reaction evidence="9">
        <text>L-seryl-[protein] + ATP = O-phospho-L-seryl-[protein] + ADP + H(+)</text>
        <dbReference type="Rhea" id="RHEA:17989"/>
        <dbReference type="Rhea" id="RHEA-COMP:9863"/>
        <dbReference type="Rhea" id="RHEA-COMP:11604"/>
        <dbReference type="ChEBI" id="CHEBI:15378"/>
        <dbReference type="ChEBI" id="CHEBI:29999"/>
        <dbReference type="ChEBI" id="CHEBI:30616"/>
        <dbReference type="ChEBI" id="CHEBI:83421"/>
        <dbReference type="ChEBI" id="CHEBI:456216"/>
        <dbReference type="EC" id="2.7.11.22"/>
    </reaction>
</comment>
<protein>
    <recommendedName>
        <fullName evidence="2">cyclin-dependent kinase</fullName>
        <ecNumber evidence="2">2.7.11.22</ecNumber>
    </recommendedName>
</protein>
<evidence type="ECO:0000313" key="12">
    <source>
        <dbReference type="Ensembl" id="ENSCCNP00000032832.1"/>
    </source>
</evidence>
<evidence type="ECO:0000256" key="7">
    <source>
        <dbReference type="ARBA" id="ARBA00022840"/>
    </source>
</evidence>
<evidence type="ECO:0000256" key="10">
    <source>
        <dbReference type="PROSITE-ProRule" id="PRU10141"/>
    </source>
</evidence>
<dbReference type="Gene3D" id="3.30.200.20">
    <property type="entry name" value="Phosphorylase Kinase, domain 1"/>
    <property type="match status" value="1"/>
</dbReference>
<dbReference type="SMART" id="SM00220">
    <property type="entry name" value="S_TKc"/>
    <property type="match status" value="1"/>
</dbReference>
<sequence>IRADQQYECVAEIGEGAYGKVFKARDLKNGGRFVALKRVRVQTGEEGMPLSTIREVAVLRHLETFEHPNVVRLFDVCTVSRTDRETKLTLVFEHVDQDLTTYLDKVPEPGVPTETIKVLRIFFLPDQGAHYYKVEMIVVQDQPGQIVALVTITRAKCTGDMIQMVECLLCKCEEQVQTQLLAKKKKKIIIKFSSDIIISKLL</sequence>
<evidence type="ECO:0000256" key="1">
    <source>
        <dbReference type="ARBA" id="ARBA00006485"/>
    </source>
</evidence>
<evidence type="ECO:0000256" key="9">
    <source>
        <dbReference type="ARBA" id="ARBA00048367"/>
    </source>
</evidence>
<keyword evidence="7 10" id="KW-0067">ATP-binding</keyword>
<dbReference type="InterPro" id="IPR011009">
    <property type="entry name" value="Kinase-like_dom_sf"/>
</dbReference>
<dbReference type="PROSITE" id="PS50011">
    <property type="entry name" value="PROTEIN_KINASE_DOM"/>
    <property type="match status" value="1"/>
</dbReference>
<reference evidence="12" key="1">
    <citation type="submission" date="2023-09" db="UniProtKB">
        <authorList>
            <consortium name="Ensembl"/>
        </authorList>
    </citation>
    <scope>IDENTIFICATION</scope>
</reference>
<dbReference type="FunFam" id="3.30.200.20:FF:000124">
    <property type="entry name" value="Cyclin-dependent kinase 4"/>
    <property type="match status" value="1"/>
</dbReference>